<name>A0A3E0I6R9_9PSEU</name>
<proteinExistence type="predicted"/>
<dbReference type="SUPFAM" id="SSF54909">
    <property type="entry name" value="Dimeric alpha+beta barrel"/>
    <property type="match status" value="1"/>
</dbReference>
<dbReference type="AlphaFoldDB" id="A0A3E0I6R9"/>
<dbReference type="EMBL" id="QUNO01000002">
    <property type="protein sequence ID" value="REH54311.1"/>
    <property type="molecule type" value="Genomic_DNA"/>
</dbReference>
<dbReference type="Pfam" id="PF03992">
    <property type="entry name" value="ABM"/>
    <property type="match status" value="1"/>
</dbReference>
<gene>
    <name evidence="2" type="ORF">BCF44_102543</name>
</gene>
<dbReference type="InterPro" id="IPR007138">
    <property type="entry name" value="ABM_dom"/>
</dbReference>
<protein>
    <submittedName>
        <fullName evidence="2">Antibiotic biosynthesis monooxygenase</fullName>
    </submittedName>
</protein>
<evidence type="ECO:0000313" key="3">
    <source>
        <dbReference type="Proteomes" id="UP000256269"/>
    </source>
</evidence>
<feature type="domain" description="ABM" evidence="1">
    <location>
        <begin position="6"/>
        <end position="65"/>
    </location>
</feature>
<dbReference type="Proteomes" id="UP000256269">
    <property type="component" value="Unassembled WGS sequence"/>
</dbReference>
<dbReference type="OrthoDB" id="3826508at2"/>
<organism evidence="2 3">
    <name type="scientific">Kutzneria buriramensis</name>
    <dbReference type="NCBI Taxonomy" id="1045776"/>
    <lineage>
        <taxon>Bacteria</taxon>
        <taxon>Bacillati</taxon>
        <taxon>Actinomycetota</taxon>
        <taxon>Actinomycetes</taxon>
        <taxon>Pseudonocardiales</taxon>
        <taxon>Pseudonocardiaceae</taxon>
        <taxon>Kutzneria</taxon>
    </lineage>
</organism>
<reference evidence="2 3" key="1">
    <citation type="submission" date="2018-08" db="EMBL/GenBank/DDBJ databases">
        <title>Genomic Encyclopedia of Archaeal and Bacterial Type Strains, Phase II (KMG-II): from individual species to whole genera.</title>
        <authorList>
            <person name="Goeker M."/>
        </authorList>
    </citation>
    <scope>NUCLEOTIDE SEQUENCE [LARGE SCALE GENOMIC DNA]</scope>
    <source>
        <strain evidence="2 3">DSM 45791</strain>
    </source>
</reference>
<keyword evidence="3" id="KW-1185">Reference proteome</keyword>
<accession>A0A3E0I6R9</accession>
<dbReference type="GO" id="GO:0004497">
    <property type="term" value="F:monooxygenase activity"/>
    <property type="evidence" value="ECO:0007669"/>
    <property type="project" value="UniProtKB-KW"/>
</dbReference>
<keyword evidence="2" id="KW-0503">Monooxygenase</keyword>
<sequence>MSIYFRVEVKANDGKIAEFEQVAKALVAGTADEPGTLSYRLFSDAPGNYTFIEEYVDAAGSAAHGKAARELLGQLGAVGEITRFEIFGGEADGVEQVAAAIPTATIHRQVF</sequence>
<comment type="caution">
    <text evidence="2">The sequence shown here is derived from an EMBL/GenBank/DDBJ whole genome shotgun (WGS) entry which is preliminary data.</text>
</comment>
<evidence type="ECO:0000259" key="1">
    <source>
        <dbReference type="Pfam" id="PF03992"/>
    </source>
</evidence>
<keyword evidence="2" id="KW-0560">Oxidoreductase</keyword>
<dbReference type="RefSeq" id="WP_116173389.1">
    <property type="nucleotide sequence ID" value="NZ_CP144375.1"/>
</dbReference>
<dbReference type="InterPro" id="IPR011008">
    <property type="entry name" value="Dimeric_a/b-barrel"/>
</dbReference>
<dbReference type="Gene3D" id="3.30.70.100">
    <property type="match status" value="1"/>
</dbReference>
<evidence type="ECO:0000313" key="2">
    <source>
        <dbReference type="EMBL" id="REH54311.1"/>
    </source>
</evidence>